<dbReference type="Gene3D" id="1.50.40.10">
    <property type="entry name" value="Mitochondrial carrier domain"/>
    <property type="match status" value="1"/>
</dbReference>
<dbReference type="InterPro" id="IPR002067">
    <property type="entry name" value="MCP"/>
</dbReference>
<feature type="domain" description="EF-hand" evidence="15">
    <location>
        <begin position="69"/>
        <end position="104"/>
    </location>
</feature>
<reference evidence="16" key="1">
    <citation type="submission" date="2021-01" db="EMBL/GenBank/DDBJ databases">
        <authorList>
            <person name="Corre E."/>
            <person name="Pelletier E."/>
            <person name="Niang G."/>
            <person name="Scheremetjew M."/>
            <person name="Finn R."/>
            <person name="Kale V."/>
            <person name="Holt S."/>
            <person name="Cochrane G."/>
            <person name="Meng A."/>
            <person name="Brown T."/>
            <person name="Cohen L."/>
        </authorList>
    </citation>
    <scope>NUCLEOTIDE SEQUENCE</scope>
    <source>
        <strain evidence="16">CCMP645</strain>
    </source>
</reference>
<evidence type="ECO:0000256" key="4">
    <source>
        <dbReference type="ARBA" id="ARBA00022692"/>
    </source>
</evidence>
<evidence type="ECO:0000259" key="15">
    <source>
        <dbReference type="PROSITE" id="PS50222"/>
    </source>
</evidence>
<protein>
    <recommendedName>
        <fullName evidence="15">EF-hand domain-containing protein</fullName>
    </recommendedName>
</protein>
<evidence type="ECO:0000256" key="7">
    <source>
        <dbReference type="ARBA" id="ARBA00022792"/>
    </source>
</evidence>
<evidence type="ECO:0000256" key="13">
    <source>
        <dbReference type="RuleBase" id="RU000488"/>
    </source>
</evidence>
<keyword evidence="5" id="KW-0479">Metal-binding</keyword>
<keyword evidence="4 12" id="KW-0812">Transmembrane</keyword>
<dbReference type="EMBL" id="HBIZ01004346">
    <property type="protein sequence ID" value="CAE0749827.1"/>
    <property type="molecule type" value="Transcribed_RNA"/>
</dbReference>
<gene>
    <name evidence="16" type="ORF">PCAR00345_LOCUS2411</name>
</gene>
<evidence type="ECO:0000256" key="6">
    <source>
        <dbReference type="ARBA" id="ARBA00022737"/>
    </source>
</evidence>
<evidence type="ECO:0000256" key="10">
    <source>
        <dbReference type="ARBA" id="ARBA00023128"/>
    </source>
</evidence>
<evidence type="ECO:0000256" key="11">
    <source>
        <dbReference type="ARBA" id="ARBA00023136"/>
    </source>
</evidence>
<dbReference type="GO" id="GO:0055085">
    <property type="term" value="P:transmembrane transport"/>
    <property type="evidence" value="ECO:0007669"/>
    <property type="project" value="InterPro"/>
</dbReference>
<dbReference type="InterPro" id="IPR002048">
    <property type="entry name" value="EF_hand_dom"/>
</dbReference>
<evidence type="ECO:0000256" key="14">
    <source>
        <dbReference type="SAM" id="MobiDB-lite"/>
    </source>
</evidence>
<dbReference type="InterPro" id="IPR011992">
    <property type="entry name" value="EF-hand-dom_pair"/>
</dbReference>
<keyword evidence="10" id="KW-0496">Mitochondrion</keyword>
<sequence>MAGMKSVEEEFRRMDKDGSGSLGRRDIEAGLAERQLPRSRAVVEAFFSHADADGDGRVTMCEFRHFCAERERQLREVYDGMDKSGSGKLTSDDLKRGAQELGVKISSEQLRLLHRRADESEKHGVISFADFRSFLLLLPEVNPPAVFEAFSTTVLVDHAQSECTPPPELGPYRERHAAPHLGSTAAAASSGSSSSSSSQGALSFPLAALPLAPFAALSNLLFPSSEDYDDSRASALASKLYSGCVAGAVSRTVTAPIDRTKMLMQVSSAKSPVRVRDAVQAILSEGGVSAFFRGNSVNVLKIAPETSIKFVAFDQCKTVLADDPGNCTVGERLVAGSAAGALAQAVIYPLEICKTRLAVSAPGIYSGIVHCLRTVVRKEGGAALYQGLGTSIVGIMPYAGIDLTVNSLLKDCVGGFYAEKAQEPGVPAVLACGMLSSTCAMLLTYPLNLVRTRLQASGMPGSTRFLGPIDCVRQTWAGGGLKAFYRGLGPNMLKVLPATSISYAVFDTLSGG</sequence>
<keyword evidence="11 12" id="KW-0472">Membrane</keyword>
<evidence type="ECO:0000256" key="8">
    <source>
        <dbReference type="ARBA" id="ARBA00022837"/>
    </source>
</evidence>
<feature type="region of interest" description="Disordered" evidence="14">
    <location>
        <begin position="1"/>
        <end position="24"/>
    </location>
</feature>
<dbReference type="Pfam" id="PF13499">
    <property type="entry name" value="EF-hand_7"/>
    <property type="match status" value="2"/>
</dbReference>
<evidence type="ECO:0000256" key="9">
    <source>
        <dbReference type="ARBA" id="ARBA00022989"/>
    </source>
</evidence>
<name>A0A7S4B1I2_CHRCT</name>
<dbReference type="Gene3D" id="1.10.238.10">
    <property type="entry name" value="EF-hand"/>
    <property type="match status" value="1"/>
</dbReference>
<evidence type="ECO:0000256" key="5">
    <source>
        <dbReference type="ARBA" id="ARBA00022723"/>
    </source>
</evidence>
<keyword evidence="3 13" id="KW-0813">Transport</keyword>
<dbReference type="PANTHER" id="PTHR24089">
    <property type="entry name" value="SOLUTE CARRIER FAMILY 25"/>
    <property type="match status" value="1"/>
</dbReference>
<dbReference type="SUPFAM" id="SSF47473">
    <property type="entry name" value="EF-hand"/>
    <property type="match status" value="1"/>
</dbReference>
<evidence type="ECO:0000256" key="3">
    <source>
        <dbReference type="ARBA" id="ARBA00022448"/>
    </source>
</evidence>
<keyword evidence="9" id="KW-1133">Transmembrane helix</keyword>
<keyword evidence="6" id="KW-0677">Repeat</keyword>
<dbReference type="Pfam" id="PF00153">
    <property type="entry name" value="Mito_carr"/>
    <property type="match status" value="3"/>
</dbReference>
<dbReference type="FunFam" id="1.50.40.10:FF:000016">
    <property type="entry name" value="Solute carrier family 25 member 23"/>
    <property type="match status" value="1"/>
</dbReference>
<feature type="repeat" description="Solcar" evidence="12">
    <location>
        <begin position="424"/>
        <end position="512"/>
    </location>
</feature>
<dbReference type="GO" id="GO:0005743">
    <property type="term" value="C:mitochondrial inner membrane"/>
    <property type="evidence" value="ECO:0007669"/>
    <property type="project" value="UniProtKB-SubCell"/>
</dbReference>
<accession>A0A7S4B1I2</accession>
<comment type="similarity">
    <text evidence="2 13">Belongs to the mitochondrial carrier (TC 2.A.29) family.</text>
</comment>
<dbReference type="InterPro" id="IPR018108">
    <property type="entry name" value="MCP_transmembrane"/>
</dbReference>
<evidence type="ECO:0000256" key="12">
    <source>
        <dbReference type="PROSITE-ProRule" id="PRU00282"/>
    </source>
</evidence>
<dbReference type="PROSITE" id="PS50222">
    <property type="entry name" value="EF_HAND_2"/>
    <property type="match status" value="2"/>
</dbReference>
<dbReference type="PROSITE" id="PS00018">
    <property type="entry name" value="EF_HAND_1"/>
    <property type="match status" value="2"/>
</dbReference>
<keyword evidence="8" id="KW-0106">Calcium</keyword>
<dbReference type="PRINTS" id="PR00926">
    <property type="entry name" value="MITOCARRIER"/>
</dbReference>
<feature type="repeat" description="Solcar" evidence="12">
    <location>
        <begin position="234"/>
        <end position="319"/>
    </location>
</feature>
<proteinExistence type="inferred from homology"/>
<feature type="repeat" description="Solcar" evidence="12">
    <location>
        <begin position="327"/>
        <end position="412"/>
    </location>
</feature>
<dbReference type="AlphaFoldDB" id="A0A7S4B1I2"/>
<feature type="domain" description="EF-hand" evidence="15">
    <location>
        <begin position="2"/>
        <end position="37"/>
    </location>
</feature>
<comment type="subcellular location">
    <subcellularLocation>
        <location evidence="1">Mitochondrion inner membrane</location>
        <topology evidence="1">Multi-pass membrane protein</topology>
    </subcellularLocation>
</comment>
<dbReference type="PROSITE" id="PS50920">
    <property type="entry name" value="SOLCAR"/>
    <property type="match status" value="3"/>
</dbReference>
<dbReference type="GO" id="GO:0005509">
    <property type="term" value="F:calcium ion binding"/>
    <property type="evidence" value="ECO:0007669"/>
    <property type="project" value="InterPro"/>
</dbReference>
<dbReference type="SUPFAM" id="SSF103506">
    <property type="entry name" value="Mitochondrial carrier"/>
    <property type="match status" value="1"/>
</dbReference>
<evidence type="ECO:0000256" key="1">
    <source>
        <dbReference type="ARBA" id="ARBA00004448"/>
    </source>
</evidence>
<keyword evidence="7" id="KW-0999">Mitochondrion inner membrane</keyword>
<evidence type="ECO:0000256" key="2">
    <source>
        <dbReference type="ARBA" id="ARBA00006375"/>
    </source>
</evidence>
<dbReference type="SMART" id="SM00054">
    <property type="entry name" value="EFh"/>
    <property type="match status" value="3"/>
</dbReference>
<evidence type="ECO:0000313" key="16">
    <source>
        <dbReference type="EMBL" id="CAE0749827.1"/>
    </source>
</evidence>
<organism evidence="16">
    <name type="scientific">Chrysotila carterae</name>
    <name type="common">Marine alga</name>
    <name type="synonym">Syracosphaera carterae</name>
    <dbReference type="NCBI Taxonomy" id="13221"/>
    <lineage>
        <taxon>Eukaryota</taxon>
        <taxon>Haptista</taxon>
        <taxon>Haptophyta</taxon>
        <taxon>Prymnesiophyceae</taxon>
        <taxon>Isochrysidales</taxon>
        <taxon>Isochrysidaceae</taxon>
        <taxon>Chrysotila</taxon>
    </lineage>
</organism>
<dbReference type="InterPro" id="IPR023395">
    <property type="entry name" value="MCP_dom_sf"/>
</dbReference>
<dbReference type="InterPro" id="IPR018247">
    <property type="entry name" value="EF_Hand_1_Ca_BS"/>
</dbReference>